<dbReference type="KEGG" id="sroi:IAG44_41750"/>
<dbReference type="Proteomes" id="UP000516052">
    <property type="component" value="Chromosome"/>
</dbReference>
<reference evidence="3 4" key="1">
    <citation type="submission" date="2020-08" db="EMBL/GenBank/DDBJ databases">
        <title>A novel species.</title>
        <authorList>
            <person name="Gao J."/>
        </authorList>
    </citation>
    <scope>NUCLEOTIDE SEQUENCE [LARGE SCALE GENOMIC DNA]</scope>
    <source>
        <strain evidence="3 4">CRXT-G-22</strain>
    </source>
</reference>
<proteinExistence type="predicted"/>
<dbReference type="EMBL" id="CP060828">
    <property type="protein sequence ID" value="QNP75292.1"/>
    <property type="molecule type" value="Genomic_DNA"/>
</dbReference>
<protein>
    <submittedName>
        <fullName evidence="3">Uncharacterized protein</fullName>
    </submittedName>
</protein>
<dbReference type="AlphaFoldDB" id="A0A7H0IR76"/>
<feature type="region of interest" description="Disordered" evidence="1">
    <location>
        <begin position="184"/>
        <end position="228"/>
    </location>
</feature>
<evidence type="ECO:0000313" key="4">
    <source>
        <dbReference type="Proteomes" id="UP000516052"/>
    </source>
</evidence>
<keyword evidence="2" id="KW-0472">Membrane</keyword>
<keyword evidence="4" id="KW-1185">Reference proteome</keyword>
<feature type="compositionally biased region" description="Basic and acidic residues" evidence="1">
    <location>
        <begin position="1"/>
        <end position="10"/>
    </location>
</feature>
<evidence type="ECO:0000256" key="1">
    <source>
        <dbReference type="SAM" id="MobiDB-lite"/>
    </source>
</evidence>
<keyword evidence="2" id="KW-0812">Transmembrane</keyword>
<organism evidence="3 4">
    <name type="scientific">Streptomyces roseirectus</name>
    <dbReference type="NCBI Taxonomy" id="2768066"/>
    <lineage>
        <taxon>Bacteria</taxon>
        <taxon>Bacillati</taxon>
        <taxon>Actinomycetota</taxon>
        <taxon>Actinomycetes</taxon>
        <taxon>Kitasatosporales</taxon>
        <taxon>Streptomycetaceae</taxon>
        <taxon>Streptomyces</taxon>
    </lineage>
</organism>
<dbReference type="RefSeq" id="WP_187752213.1">
    <property type="nucleotide sequence ID" value="NZ_CP060828.1"/>
</dbReference>
<name>A0A7H0IR76_9ACTN</name>
<feature type="region of interest" description="Disordered" evidence="1">
    <location>
        <begin position="1"/>
        <end position="29"/>
    </location>
</feature>
<keyword evidence="2" id="KW-1133">Transmembrane helix</keyword>
<feature type="transmembrane region" description="Helical" evidence="2">
    <location>
        <begin position="33"/>
        <end position="54"/>
    </location>
</feature>
<evidence type="ECO:0000313" key="3">
    <source>
        <dbReference type="EMBL" id="QNP75292.1"/>
    </source>
</evidence>
<sequence>MPDRSDRPSEDVDEVTGEDPGRTPRGTGRWGKAVAAVAALGGFGGLALLLPVLVGMFDDDPKKPAPTVVASESPSATATARDEFFVRFEQPAARGGEQAEISLCSEFRGRSRLADGYRLWVAGRVTTEDVYTLFGEATVSAATGTWRLTAQVGNEEQKGVSFEITAVPVPVSVSDYLLDATDYQGRHLTPHDGDDPPPLGLRNTALPPGSDTRHGDSITVRRNTDSRC</sequence>
<accession>A0A7H0IR76</accession>
<evidence type="ECO:0000256" key="2">
    <source>
        <dbReference type="SAM" id="Phobius"/>
    </source>
</evidence>
<gene>
    <name evidence="3" type="ORF">IAG44_41750</name>
</gene>